<proteinExistence type="predicted"/>
<evidence type="ECO:0000313" key="1">
    <source>
        <dbReference type="EMBL" id="CAG5077189.1"/>
    </source>
</evidence>
<name>A0A8J2E865_COTCN</name>
<dbReference type="Proteomes" id="UP000786811">
    <property type="component" value="Unassembled WGS sequence"/>
</dbReference>
<dbReference type="AlphaFoldDB" id="A0A8J2E865"/>
<protein>
    <submittedName>
        <fullName evidence="1">Cc_odve66_25</fullName>
    </submittedName>
</protein>
<dbReference type="PROSITE" id="PS51257">
    <property type="entry name" value="PROKAR_LIPOPROTEIN"/>
    <property type="match status" value="1"/>
</dbReference>
<comment type="caution">
    <text evidence="1">The sequence shown here is derived from an EMBL/GenBank/DDBJ whole genome shotgun (WGS) entry which is preliminary data.</text>
</comment>
<gene>
    <name evidence="1" type="ORF">HICCMSTLAB_LOCUS2394</name>
</gene>
<dbReference type="EMBL" id="CAJNRD030001117">
    <property type="protein sequence ID" value="CAG5077189.1"/>
    <property type="molecule type" value="Genomic_DNA"/>
</dbReference>
<keyword evidence="2" id="KW-1185">Reference proteome</keyword>
<organism evidence="1 2">
    <name type="scientific">Cotesia congregata</name>
    <name type="common">Parasitoid wasp</name>
    <name type="synonym">Apanteles congregatus</name>
    <dbReference type="NCBI Taxonomy" id="51543"/>
    <lineage>
        <taxon>Eukaryota</taxon>
        <taxon>Metazoa</taxon>
        <taxon>Ecdysozoa</taxon>
        <taxon>Arthropoda</taxon>
        <taxon>Hexapoda</taxon>
        <taxon>Insecta</taxon>
        <taxon>Pterygota</taxon>
        <taxon>Neoptera</taxon>
        <taxon>Endopterygota</taxon>
        <taxon>Hymenoptera</taxon>
        <taxon>Apocrita</taxon>
        <taxon>Ichneumonoidea</taxon>
        <taxon>Braconidae</taxon>
        <taxon>Microgastrinae</taxon>
        <taxon>Cotesia</taxon>
    </lineage>
</organism>
<reference evidence="1" key="1">
    <citation type="submission" date="2021-04" db="EMBL/GenBank/DDBJ databases">
        <authorList>
            <person name="Chebbi M.A.C M."/>
        </authorList>
    </citation>
    <scope>NUCLEOTIDE SEQUENCE</scope>
</reference>
<accession>A0A8J2E865</accession>
<sequence length="333" mass="38565">MIAMSIRAKKFALFGLVILVSAVACILTFTLLLATNHVENPKKVRAIKSSKLTQIKNDMKLLYDADLYEYNLNDSDVTMKDKVLNNNFENLSKEDKLREICVLGIKLLRNYLHDSSKTDYLKATSNIVDQILEKIKSIIAKTTFETDEEWELYIVDIPHLMAMYDLIVEDDSSNTNRLTQCYEYITKVINSNMESTYPKPTASKTDSKDSKSQFDFIKIGTPYLLTNYKRSLKDETYKNLFENAKKNKNLELVNKYLMTKEVSHKYGDFPDDGSQIKKQIADVFKCLDLLNIVKYNDLYIAVYNCLHVPGNINWRFQMMIARTLSMAESLKEY</sequence>
<evidence type="ECO:0000313" key="2">
    <source>
        <dbReference type="Proteomes" id="UP000786811"/>
    </source>
</evidence>